<dbReference type="RefSeq" id="WP_205723500.1">
    <property type="nucleotide sequence ID" value="NZ_CP070608.1"/>
</dbReference>
<dbReference type="Proteomes" id="UP000662783">
    <property type="component" value="Chromosome"/>
</dbReference>
<keyword evidence="1" id="KW-0472">Membrane</keyword>
<gene>
    <name evidence="2" type="ORF">JR347_07845</name>
</gene>
<evidence type="ECO:0000313" key="3">
    <source>
        <dbReference type="Proteomes" id="UP000662783"/>
    </source>
</evidence>
<feature type="transmembrane region" description="Helical" evidence="1">
    <location>
        <begin position="97"/>
        <end position="114"/>
    </location>
</feature>
<evidence type="ECO:0000313" key="2">
    <source>
        <dbReference type="EMBL" id="QSE98986.1"/>
    </source>
</evidence>
<feature type="transmembrane region" description="Helical" evidence="1">
    <location>
        <begin position="120"/>
        <end position="139"/>
    </location>
</feature>
<evidence type="ECO:0000256" key="1">
    <source>
        <dbReference type="SAM" id="Phobius"/>
    </source>
</evidence>
<feature type="transmembrane region" description="Helical" evidence="1">
    <location>
        <begin position="65"/>
        <end position="85"/>
    </location>
</feature>
<sequence>MKYYLPYIPIVGMILYLIVFSIAATDYPGGSVNHSMADGYSFFHNFLCDVMNPVTQGGKENSARGLAIISHLILSVTMISFFYILPNIFSFQNKNTRMVRSFGVLTMVVFAFMFTKYHDLIVTVTAILGTVALVPFFLELRKYPNKGLKQLAYLCYLLSVIVFFIFVTKIGFYYLPFLQKITFAVDAWWVIWVSLIIIKKNQSVNPLFH</sequence>
<dbReference type="AlphaFoldDB" id="A0A974WIC7"/>
<keyword evidence="1" id="KW-1133">Transmembrane helix</keyword>
<organism evidence="2 3">
    <name type="scientific">Fulvivirga lutea</name>
    <dbReference type="NCBI Taxonomy" id="2810512"/>
    <lineage>
        <taxon>Bacteria</taxon>
        <taxon>Pseudomonadati</taxon>
        <taxon>Bacteroidota</taxon>
        <taxon>Cytophagia</taxon>
        <taxon>Cytophagales</taxon>
        <taxon>Fulvivirgaceae</taxon>
        <taxon>Fulvivirga</taxon>
    </lineage>
</organism>
<feature type="transmembrane region" description="Helical" evidence="1">
    <location>
        <begin position="7"/>
        <end position="25"/>
    </location>
</feature>
<proteinExistence type="predicted"/>
<dbReference type="EMBL" id="CP070608">
    <property type="protein sequence ID" value="QSE98986.1"/>
    <property type="molecule type" value="Genomic_DNA"/>
</dbReference>
<dbReference type="KEGG" id="fuv:JR347_07845"/>
<name>A0A974WIC7_9BACT</name>
<feature type="transmembrane region" description="Helical" evidence="1">
    <location>
        <begin position="181"/>
        <end position="198"/>
    </location>
</feature>
<keyword evidence="1" id="KW-0812">Transmembrane</keyword>
<keyword evidence="3" id="KW-1185">Reference proteome</keyword>
<accession>A0A974WIC7</accession>
<feature type="transmembrane region" description="Helical" evidence="1">
    <location>
        <begin position="151"/>
        <end position="175"/>
    </location>
</feature>
<reference evidence="2" key="1">
    <citation type="submission" date="2021-02" db="EMBL/GenBank/DDBJ databases">
        <title>Fulvivirga sp. S481 isolated from sea water.</title>
        <authorList>
            <person name="Bae S.S."/>
            <person name="Baek K."/>
        </authorList>
    </citation>
    <scope>NUCLEOTIDE SEQUENCE</scope>
    <source>
        <strain evidence="2">S481</strain>
    </source>
</reference>
<protein>
    <submittedName>
        <fullName evidence="2">Uncharacterized protein</fullName>
    </submittedName>
</protein>